<sequence>MVLKLEAVYNNNIWYVFSVSLNVGNACNCALTRSQL</sequence>
<dbReference type="AlphaFoldDB" id="A0A0E9VFL6"/>
<accession>A0A0E9VFL6</accession>
<protein>
    <submittedName>
        <fullName evidence="1">Uncharacterized protein</fullName>
    </submittedName>
</protein>
<proteinExistence type="predicted"/>
<reference evidence="1" key="2">
    <citation type="journal article" date="2015" name="Fish Shellfish Immunol.">
        <title>Early steps in the European eel (Anguilla anguilla)-Vibrio vulnificus interaction in the gills: Role of the RtxA13 toxin.</title>
        <authorList>
            <person name="Callol A."/>
            <person name="Pajuelo D."/>
            <person name="Ebbesson L."/>
            <person name="Teles M."/>
            <person name="MacKenzie S."/>
            <person name="Amaro C."/>
        </authorList>
    </citation>
    <scope>NUCLEOTIDE SEQUENCE</scope>
</reference>
<evidence type="ECO:0000313" key="1">
    <source>
        <dbReference type="EMBL" id="JAH75993.1"/>
    </source>
</evidence>
<name>A0A0E9VFL6_ANGAN</name>
<reference evidence="1" key="1">
    <citation type="submission" date="2014-11" db="EMBL/GenBank/DDBJ databases">
        <authorList>
            <person name="Amaro Gonzalez C."/>
        </authorList>
    </citation>
    <scope>NUCLEOTIDE SEQUENCE</scope>
</reference>
<dbReference type="EMBL" id="GBXM01032584">
    <property type="protein sequence ID" value="JAH75993.1"/>
    <property type="molecule type" value="Transcribed_RNA"/>
</dbReference>
<organism evidence="1">
    <name type="scientific">Anguilla anguilla</name>
    <name type="common">European freshwater eel</name>
    <name type="synonym">Muraena anguilla</name>
    <dbReference type="NCBI Taxonomy" id="7936"/>
    <lineage>
        <taxon>Eukaryota</taxon>
        <taxon>Metazoa</taxon>
        <taxon>Chordata</taxon>
        <taxon>Craniata</taxon>
        <taxon>Vertebrata</taxon>
        <taxon>Euteleostomi</taxon>
        <taxon>Actinopterygii</taxon>
        <taxon>Neopterygii</taxon>
        <taxon>Teleostei</taxon>
        <taxon>Anguilliformes</taxon>
        <taxon>Anguillidae</taxon>
        <taxon>Anguilla</taxon>
    </lineage>
</organism>